<gene>
    <name evidence="1" type="ORF">NUW87_06600</name>
</gene>
<organism evidence="1 2">
    <name type="scientific">Corynebacterium pilbarense</name>
    <dbReference type="NCBI Taxonomy" id="1288393"/>
    <lineage>
        <taxon>Bacteria</taxon>
        <taxon>Bacillati</taxon>
        <taxon>Actinomycetota</taxon>
        <taxon>Actinomycetes</taxon>
        <taxon>Mycobacteriales</taxon>
        <taxon>Corynebacteriaceae</taxon>
        <taxon>Corynebacterium</taxon>
    </lineage>
</organism>
<dbReference type="AlphaFoldDB" id="A0A9Q4IHI3"/>
<dbReference type="Proteomes" id="UP001071110">
    <property type="component" value="Unassembled WGS sequence"/>
</dbReference>
<accession>A0A9Q4IHI3</accession>
<comment type="caution">
    <text evidence="1">The sequence shown here is derived from an EMBL/GenBank/DDBJ whole genome shotgun (WGS) entry which is preliminary data.</text>
</comment>
<evidence type="ECO:0000313" key="2">
    <source>
        <dbReference type="Proteomes" id="UP001071110"/>
    </source>
</evidence>
<dbReference type="EMBL" id="JANRML010000007">
    <property type="protein sequence ID" value="MCZ2221046.1"/>
    <property type="molecule type" value="Genomic_DNA"/>
</dbReference>
<keyword evidence="2" id="KW-1185">Reference proteome</keyword>
<sequence length="180" mass="19367">MTTGEDAHGCDYFTSLFLLPQLCNSTGTTNSQGGYSKPGAAGVKYLTDSPSNYHDRKVKSGYEVTVGGKDHKKSILSTDGQGWKSESYKEYVVPDTMRTLSLKAAWSDTIPNNGGIGKVTVSRDGQRLGQFTVPVGEVVERTFDVRGGGDVMIHLVAYDSKNDQKRVPSSGLAVLTPVVK</sequence>
<reference evidence="1" key="1">
    <citation type="submission" date="2022-08" db="EMBL/GenBank/DDBJ databases">
        <title>Corynebacterium sp. nov., isolated from clinical breast specimens.</title>
        <authorList>
            <person name="Zhang T."/>
        </authorList>
    </citation>
    <scope>NUCLEOTIDE SEQUENCE</scope>
    <source>
        <strain evidence="1">CCUG 57942</strain>
    </source>
</reference>
<proteinExistence type="predicted"/>
<name>A0A9Q4IHI3_9CORY</name>
<protein>
    <submittedName>
        <fullName evidence="1">Uncharacterized protein</fullName>
    </submittedName>
</protein>
<evidence type="ECO:0000313" key="1">
    <source>
        <dbReference type="EMBL" id="MCZ2221046.1"/>
    </source>
</evidence>
<dbReference type="RefSeq" id="WP_269027781.1">
    <property type="nucleotide sequence ID" value="NZ_BAABDP010000004.1"/>
</dbReference>